<dbReference type="Pfam" id="PF17136">
    <property type="entry name" value="ribosomal_L24"/>
    <property type="match status" value="1"/>
</dbReference>
<reference evidence="8 9" key="1">
    <citation type="submission" date="2016-04" db="EMBL/GenBank/DDBJ databases">
        <title>The genome of Intoshia linei affirms orthonectids as highly simplified spiralians.</title>
        <authorList>
            <person name="Mikhailov K.V."/>
            <person name="Slusarev G.S."/>
            <person name="Nikitin M.A."/>
            <person name="Logacheva M.D."/>
            <person name="Penin A."/>
            <person name="Aleoshin V."/>
            <person name="Panchin Y.V."/>
        </authorList>
    </citation>
    <scope>NUCLEOTIDE SEQUENCE [LARGE SCALE GENOMIC DNA]</scope>
    <source>
        <strain evidence="8">Intl2013</strain>
        <tissue evidence="8">Whole animal</tissue>
    </source>
</reference>
<dbReference type="AlphaFoldDB" id="A0A177B7D8"/>
<dbReference type="GO" id="GO:0003723">
    <property type="term" value="F:RNA binding"/>
    <property type="evidence" value="ECO:0007669"/>
    <property type="project" value="InterPro"/>
</dbReference>
<dbReference type="EMBL" id="LWCA01000182">
    <property type="protein sequence ID" value="OAF70155.1"/>
    <property type="molecule type" value="Genomic_DNA"/>
</dbReference>
<keyword evidence="9" id="KW-1185">Reference proteome</keyword>
<keyword evidence="3" id="KW-0687">Ribonucleoprotein</keyword>
<protein>
    <recommendedName>
        <fullName evidence="4">Large ribosomal subunit protein uL24m</fullName>
    </recommendedName>
    <alternativeName>
        <fullName evidence="5">39S ribosomal protein L24, mitochondrial</fullName>
    </alternativeName>
</protein>
<dbReference type="InterPro" id="IPR014722">
    <property type="entry name" value="Rib_uL2_dom2"/>
</dbReference>
<evidence type="ECO:0000259" key="6">
    <source>
        <dbReference type="Pfam" id="PF00467"/>
    </source>
</evidence>
<dbReference type="PANTHER" id="PTHR12903">
    <property type="entry name" value="MITOCHONDRIAL RIBOSOMAL PROTEIN L24"/>
    <property type="match status" value="1"/>
</dbReference>
<dbReference type="CDD" id="cd06089">
    <property type="entry name" value="KOW_RPL26"/>
    <property type="match status" value="1"/>
</dbReference>
<evidence type="ECO:0000313" key="9">
    <source>
        <dbReference type="Proteomes" id="UP000078046"/>
    </source>
</evidence>
<gene>
    <name evidence="8" type="ORF">A3Q56_02093</name>
</gene>
<dbReference type="OrthoDB" id="359154at2759"/>
<dbReference type="InterPro" id="IPR003256">
    <property type="entry name" value="Ribosomal_uL24"/>
</dbReference>
<name>A0A177B7D8_9BILA</name>
<accession>A0A177B7D8</accession>
<dbReference type="InterPro" id="IPR041988">
    <property type="entry name" value="Ribosomal_uL24_KOW"/>
</dbReference>
<dbReference type="Proteomes" id="UP000078046">
    <property type="component" value="Unassembled WGS sequence"/>
</dbReference>
<evidence type="ECO:0000259" key="7">
    <source>
        <dbReference type="Pfam" id="PF17136"/>
    </source>
</evidence>
<dbReference type="Gene3D" id="2.30.30.30">
    <property type="match status" value="1"/>
</dbReference>
<evidence type="ECO:0000256" key="5">
    <source>
        <dbReference type="ARBA" id="ARBA00035357"/>
    </source>
</evidence>
<organism evidence="8 9">
    <name type="scientific">Intoshia linei</name>
    <dbReference type="NCBI Taxonomy" id="1819745"/>
    <lineage>
        <taxon>Eukaryota</taxon>
        <taxon>Metazoa</taxon>
        <taxon>Spiralia</taxon>
        <taxon>Lophotrochozoa</taxon>
        <taxon>Mesozoa</taxon>
        <taxon>Orthonectida</taxon>
        <taxon>Rhopaluridae</taxon>
        <taxon>Intoshia</taxon>
    </lineage>
</organism>
<feature type="domain" description="KOW" evidence="6">
    <location>
        <begin position="79"/>
        <end position="109"/>
    </location>
</feature>
<comment type="caution">
    <text evidence="8">The sequence shown here is derived from an EMBL/GenBank/DDBJ whole genome shotgun (WGS) entry which is preliminary data.</text>
</comment>
<dbReference type="InterPro" id="IPR005824">
    <property type="entry name" value="KOW"/>
</dbReference>
<dbReference type="InterPro" id="IPR008991">
    <property type="entry name" value="Translation_prot_SH3-like_sf"/>
</dbReference>
<dbReference type="GO" id="GO:0005840">
    <property type="term" value="C:ribosome"/>
    <property type="evidence" value="ECO:0007669"/>
    <property type="project" value="UniProtKB-KW"/>
</dbReference>
<dbReference type="SUPFAM" id="SSF50104">
    <property type="entry name" value="Translation proteins SH3-like domain"/>
    <property type="match status" value="1"/>
</dbReference>
<sequence length="238" mass="28973">MRYFKRYIERMLYGGRMRRVWKPIRGWVETKKRPLYFDENRMWTTQFRKNNEIVWSKHRKRFIESIHVEKIKNWNIFNGDRVMIMTGKDEGKIGIVNCIIKERNWVFVESLNLRREITSDVSGKRVLVDERPLLYPYQVKLVDPFDSLPTEVKWVYDKNGVKIRISDKSGIEIPLPVEATMTEDFVLPQEYTENPVKDTKNYQLSKITYKPNLKTFEQDLMEHYNIKEDRKKQKTYWY</sequence>
<evidence type="ECO:0000256" key="1">
    <source>
        <dbReference type="ARBA" id="ARBA00010618"/>
    </source>
</evidence>
<dbReference type="GO" id="GO:0006412">
    <property type="term" value="P:translation"/>
    <property type="evidence" value="ECO:0007669"/>
    <property type="project" value="InterPro"/>
</dbReference>
<comment type="similarity">
    <text evidence="1">Belongs to the universal ribosomal protein uL24 family.</text>
</comment>
<dbReference type="InterPro" id="IPR057264">
    <property type="entry name" value="Ribosomal_uL24_C"/>
</dbReference>
<dbReference type="GO" id="GO:1990904">
    <property type="term" value="C:ribonucleoprotein complex"/>
    <property type="evidence" value="ECO:0007669"/>
    <property type="project" value="UniProtKB-KW"/>
</dbReference>
<dbReference type="GO" id="GO:0003735">
    <property type="term" value="F:structural constituent of ribosome"/>
    <property type="evidence" value="ECO:0007669"/>
    <property type="project" value="InterPro"/>
</dbReference>
<evidence type="ECO:0000256" key="3">
    <source>
        <dbReference type="ARBA" id="ARBA00023274"/>
    </source>
</evidence>
<keyword evidence="2" id="KW-0689">Ribosomal protein</keyword>
<evidence type="ECO:0000313" key="8">
    <source>
        <dbReference type="EMBL" id="OAF70155.1"/>
    </source>
</evidence>
<proteinExistence type="inferred from homology"/>
<feature type="domain" description="Large ribosomal subunit protein uL24 C-terminal" evidence="7">
    <location>
        <begin position="129"/>
        <end position="173"/>
    </location>
</feature>
<evidence type="ECO:0000256" key="4">
    <source>
        <dbReference type="ARBA" id="ARBA00035283"/>
    </source>
</evidence>
<dbReference type="Pfam" id="PF00467">
    <property type="entry name" value="KOW"/>
    <property type="match status" value="1"/>
</dbReference>
<evidence type="ECO:0000256" key="2">
    <source>
        <dbReference type="ARBA" id="ARBA00022980"/>
    </source>
</evidence>